<dbReference type="PRINTS" id="PR00313">
    <property type="entry name" value="CABNDNGRPT"/>
</dbReference>
<dbReference type="InterPro" id="IPR018511">
    <property type="entry name" value="Hemolysin-typ_Ca-bd_CS"/>
</dbReference>
<dbReference type="SUPFAM" id="SSF51120">
    <property type="entry name" value="beta-Roll"/>
    <property type="match status" value="2"/>
</dbReference>
<dbReference type="InterPro" id="IPR002126">
    <property type="entry name" value="Cadherin-like_dom"/>
</dbReference>
<dbReference type="SUPFAM" id="SSF49464">
    <property type="entry name" value="Carboxypeptidase regulatory domain-like"/>
    <property type="match status" value="1"/>
</dbReference>
<dbReference type="Gene3D" id="2.60.40.1120">
    <property type="entry name" value="Carboxypeptidase-like, regulatory domain"/>
    <property type="match status" value="1"/>
</dbReference>
<dbReference type="InterPro" id="IPR050557">
    <property type="entry name" value="RTX_toxin/Mannuronan_C5-epim"/>
</dbReference>
<dbReference type="Gene3D" id="3.40.33.10">
    <property type="entry name" value="CAP"/>
    <property type="match status" value="1"/>
</dbReference>
<evidence type="ECO:0000256" key="2">
    <source>
        <dbReference type="ARBA" id="ARBA00022525"/>
    </source>
</evidence>
<dbReference type="EMBL" id="AQQW01000003">
    <property type="protein sequence ID" value="ETW13481.1"/>
    <property type="molecule type" value="Genomic_DNA"/>
</dbReference>
<comment type="subcellular location">
    <subcellularLocation>
        <location evidence="1">Secreted</location>
    </subcellularLocation>
</comment>
<gene>
    <name evidence="5" type="ORF">ATO8_05611</name>
</gene>
<dbReference type="PROSITE" id="PS50268">
    <property type="entry name" value="CADHERIN_2"/>
    <property type="match status" value="1"/>
</dbReference>
<dbReference type="InterPro" id="IPR035940">
    <property type="entry name" value="CAP_sf"/>
</dbReference>
<dbReference type="GO" id="GO:0005509">
    <property type="term" value="F:calcium ion binding"/>
    <property type="evidence" value="ECO:0007669"/>
    <property type="project" value="InterPro"/>
</dbReference>
<dbReference type="GO" id="GO:0016020">
    <property type="term" value="C:membrane"/>
    <property type="evidence" value="ECO:0007669"/>
    <property type="project" value="InterPro"/>
</dbReference>
<feature type="compositionally biased region" description="Gly residues" evidence="3">
    <location>
        <begin position="458"/>
        <end position="488"/>
    </location>
</feature>
<dbReference type="eggNOG" id="COG2340">
    <property type="taxonomic scope" value="Bacteria"/>
</dbReference>
<dbReference type="Gene3D" id="2.150.10.10">
    <property type="entry name" value="Serralysin-like metalloprotease, C-terminal"/>
    <property type="match status" value="3"/>
</dbReference>
<keyword evidence="6" id="KW-1185">Reference proteome</keyword>
<dbReference type="GO" id="GO:0007156">
    <property type="term" value="P:homophilic cell adhesion via plasma membrane adhesion molecules"/>
    <property type="evidence" value="ECO:0007669"/>
    <property type="project" value="InterPro"/>
</dbReference>
<dbReference type="Pfam" id="PF00353">
    <property type="entry name" value="HemolysinCabind"/>
    <property type="match status" value="4"/>
</dbReference>
<keyword evidence="2" id="KW-0964">Secreted</keyword>
<feature type="compositionally biased region" description="Gly residues" evidence="3">
    <location>
        <begin position="530"/>
        <end position="542"/>
    </location>
</feature>
<dbReference type="GO" id="GO:0007229">
    <property type="term" value="P:integrin-mediated signaling pathway"/>
    <property type="evidence" value="ECO:0007669"/>
    <property type="project" value="UniProtKB-KW"/>
</dbReference>
<evidence type="ECO:0000313" key="5">
    <source>
        <dbReference type="EMBL" id="ETW13481.1"/>
    </source>
</evidence>
<dbReference type="GO" id="GO:0005576">
    <property type="term" value="C:extracellular region"/>
    <property type="evidence" value="ECO:0007669"/>
    <property type="project" value="UniProtKB-SubCell"/>
</dbReference>
<dbReference type="PATRIC" id="fig|1317118.6.peg.1155"/>
<dbReference type="STRING" id="1379903.ATO8_05611"/>
<name>W4HMZ8_9RHOB</name>
<dbReference type="InterPro" id="IPR001343">
    <property type="entry name" value="Hemolysn_Ca-bd"/>
</dbReference>
<dbReference type="SUPFAM" id="SSF55797">
    <property type="entry name" value="PR-1-like"/>
    <property type="match status" value="1"/>
</dbReference>
<dbReference type="RefSeq" id="WP_051487414.1">
    <property type="nucleotide sequence ID" value="NZ_AQQW01000003.1"/>
</dbReference>
<dbReference type="PROSITE" id="PS00330">
    <property type="entry name" value="HEMOLYSIN_CALCIUM"/>
    <property type="match status" value="3"/>
</dbReference>
<sequence length="692" mass="69676">MPNPSTFEQSLLEQVNRARANPAGEFDVLIADAATHTAYDADVTNSLRVRGPVGDDGEREGIDLDLLRTQLDAIPAVAPLAWNDDLAEAADIHAAYLIETDQQVHAGPNNTRSIDRAQDAGYDLSQGGGISENMYAFSKNDVHSHAGMFIDWSLVTESGIQEPPGHRNSIVNPNRVETGISVVEVTDPAKDVGPFMMVQVFGNRGSYMPQLLGVVISDGDGDDFYDMGEGLGGVTVTAEGAGGTFTTTTWNAGGYQMALAPGTYDVTFSGGPLGEVVLETGVTMPDRNFKLDAVLEAPAALTGLSATEVSVPENSTGPLLTVSAPADYTVTLAGADAGLFILEGDALRFTAPPDFESPADAGADNVYDLEVVFESPATTPPLGSAISAEAATITVTDVNETVPAPSEGVLQIGTDGPDVLEGTAFDDTLAGQAGNDSISAGDGDDNISGADGNDTIDGGAGDDNIGGGLGGDTVRGGAGNDTIGGGRGNDSATGNGGDDIVNGGQGDDMLYGEAGDDTSGAGFGDDIVSGGAGNDSLGGGTGQDTLFSHDGDDAIGGGEGDDSISGGAGDDFLAGGGRDDTIDGGAGNDTLNSGAGSDLLRGGAGADVFVWTSGDAGAVDRIEDFEDGRDSLTLAGVQNAPGSGLAGKLAALDVTDVLIDGAAGVRVAYHAQFIEIVGVTSDGFGLEDLTFL</sequence>
<dbReference type="PANTHER" id="PTHR38340">
    <property type="entry name" value="S-LAYER PROTEIN"/>
    <property type="match status" value="1"/>
</dbReference>
<dbReference type="InterPro" id="IPR008969">
    <property type="entry name" value="CarboxyPept-like_regulatory"/>
</dbReference>
<dbReference type="InterPro" id="IPR014044">
    <property type="entry name" value="CAP_dom"/>
</dbReference>
<evidence type="ECO:0000256" key="1">
    <source>
        <dbReference type="ARBA" id="ARBA00004613"/>
    </source>
</evidence>
<accession>W4HMZ8</accession>
<dbReference type="InterPro" id="IPR011049">
    <property type="entry name" value="Serralysin-like_metalloprot_C"/>
</dbReference>
<dbReference type="Proteomes" id="UP000019063">
    <property type="component" value="Unassembled WGS sequence"/>
</dbReference>
<comment type="caution">
    <text evidence="5">The sequence shown here is derived from an EMBL/GenBank/DDBJ whole genome shotgun (WGS) entry which is preliminary data.</text>
</comment>
<evidence type="ECO:0000259" key="4">
    <source>
        <dbReference type="PROSITE" id="PS50268"/>
    </source>
</evidence>
<dbReference type="eggNOG" id="COG2931">
    <property type="taxonomic scope" value="Bacteria"/>
</dbReference>
<feature type="domain" description="Cadherin" evidence="4">
    <location>
        <begin position="304"/>
        <end position="407"/>
    </location>
</feature>
<organism evidence="5 6">
    <name type="scientific">Roseivivax marinus</name>
    <dbReference type="NCBI Taxonomy" id="1379903"/>
    <lineage>
        <taxon>Bacteria</taxon>
        <taxon>Pseudomonadati</taxon>
        <taxon>Pseudomonadota</taxon>
        <taxon>Alphaproteobacteria</taxon>
        <taxon>Rhodobacterales</taxon>
        <taxon>Roseobacteraceae</taxon>
        <taxon>Roseivivax</taxon>
    </lineage>
</organism>
<protein>
    <submittedName>
        <fullName evidence="5">Na-Ca exchanger/integrin-beta4</fullName>
    </submittedName>
</protein>
<reference evidence="5 6" key="1">
    <citation type="journal article" date="2014" name="Antonie Van Leeuwenhoek">
        <title>Roseivivax atlanticus sp. nov., isolated from surface seawater of the Atlantic Ocean.</title>
        <authorList>
            <person name="Li G."/>
            <person name="Lai Q."/>
            <person name="Liu X."/>
            <person name="Sun F."/>
            <person name="Shao Z."/>
        </authorList>
    </citation>
    <scope>NUCLEOTIDE SEQUENCE [LARGE SCALE GENOMIC DNA]</scope>
    <source>
        <strain evidence="5 6">22II-s10s</strain>
    </source>
</reference>
<dbReference type="PANTHER" id="PTHR38340:SF1">
    <property type="entry name" value="S-LAYER PROTEIN"/>
    <property type="match status" value="1"/>
</dbReference>
<dbReference type="AlphaFoldDB" id="W4HMZ8"/>
<proteinExistence type="predicted"/>
<evidence type="ECO:0000256" key="3">
    <source>
        <dbReference type="SAM" id="MobiDB-lite"/>
    </source>
</evidence>
<feature type="region of interest" description="Disordered" evidence="3">
    <location>
        <begin position="430"/>
        <end position="589"/>
    </location>
</feature>
<dbReference type="Pfam" id="PF00188">
    <property type="entry name" value="CAP"/>
    <property type="match status" value="1"/>
</dbReference>
<keyword evidence="5" id="KW-0401">Integrin</keyword>
<evidence type="ECO:0000313" key="6">
    <source>
        <dbReference type="Proteomes" id="UP000019063"/>
    </source>
</evidence>